<organism evidence="3 4">
    <name type="scientific">Microbacterium pumilum</name>
    <dbReference type="NCBI Taxonomy" id="344165"/>
    <lineage>
        <taxon>Bacteria</taxon>
        <taxon>Bacillati</taxon>
        <taxon>Actinomycetota</taxon>
        <taxon>Actinomycetes</taxon>
        <taxon>Micrococcales</taxon>
        <taxon>Microbacteriaceae</taxon>
        <taxon>Microbacterium</taxon>
    </lineage>
</organism>
<sequence>MSTATPEQIARRSGAGAPELMASILLGSRPKGVTVADRTVEGIRLRIYKPAESGTARPLIVYFHGGGFVYGDLRGGDWMCGTVAKGLDAIVVSVEYRLAPKHPFPAGVDDCFAMLIWAAHHARELGADADRLGVMGESAGGNLAAVAALMARDNGGPRIRHQALLYPATGAGETESRRANADAYILTAADMATFGELYGGDVDDWRVSPLKAESLAGLPATTVIVGGHDPLHDDGVNYADALREAGVGVQLIEYPAMPHGFLNFPRFARDADTAMTAVVNAQRSAFG</sequence>
<dbReference type="InterPro" id="IPR013094">
    <property type="entry name" value="AB_hydrolase_3"/>
</dbReference>
<evidence type="ECO:0000256" key="1">
    <source>
        <dbReference type="ARBA" id="ARBA00022801"/>
    </source>
</evidence>
<comment type="caution">
    <text evidence="3">The sequence shown here is derived from an EMBL/GenBank/DDBJ whole genome shotgun (WGS) entry which is preliminary data.</text>
</comment>
<accession>A0ABN2T4C7</accession>
<dbReference type="InterPro" id="IPR029058">
    <property type="entry name" value="AB_hydrolase_fold"/>
</dbReference>
<dbReference type="PANTHER" id="PTHR48081:SF8">
    <property type="entry name" value="ALPHA_BETA HYDROLASE FOLD-3 DOMAIN-CONTAINING PROTEIN-RELATED"/>
    <property type="match status" value="1"/>
</dbReference>
<dbReference type="InterPro" id="IPR050300">
    <property type="entry name" value="GDXG_lipolytic_enzyme"/>
</dbReference>
<keyword evidence="1 3" id="KW-0378">Hydrolase</keyword>
<dbReference type="EMBL" id="BAAAOH010000001">
    <property type="protein sequence ID" value="GAA1998451.1"/>
    <property type="molecule type" value="Genomic_DNA"/>
</dbReference>
<evidence type="ECO:0000313" key="3">
    <source>
        <dbReference type="EMBL" id="GAA1998451.1"/>
    </source>
</evidence>
<reference evidence="3 4" key="1">
    <citation type="journal article" date="2019" name="Int. J. Syst. Evol. Microbiol.">
        <title>The Global Catalogue of Microorganisms (GCM) 10K type strain sequencing project: providing services to taxonomists for standard genome sequencing and annotation.</title>
        <authorList>
            <consortium name="The Broad Institute Genomics Platform"/>
            <consortium name="The Broad Institute Genome Sequencing Center for Infectious Disease"/>
            <person name="Wu L."/>
            <person name="Ma J."/>
        </authorList>
    </citation>
    <scope>NUCLEOTIDE SEQUENCE [LARGE SCALE GENOMIC DNA]</scope>
    <source>
        <strain evidence="3 4">JCM 14902</strain>
    </source>
</reference>
<dbReference type="PANTHER" id="PTHR48081">
    <property type="entry name" value="AB HYDROLASE SUPERFAMILY PROTEIN C4A8.06C"/>
    <property type="match status" value="1"/>
</dbReference>
<dbReference type="Pfam" id="PF07859">
    <property type="entry name" value="Abhydrolase_3"/>
    <property type="match status" value="1"/>
</dbReference>
<dbReference type="Gene3D" id="3.40.50.1820">
    <property type="entry name" value="alpha/beta hydrolase"/>
    <property type="match status" value="1"/>
</dbReference>
<proteinExistence type="predicted"/>
<keyword evidence="4" id="KW-1185">Reference proteome</keyword>
<dbReference type="GO" id="GO:0016787">
    <property type="term" value="F:hydrolase activity"/>
    <property type="evidence" value="ECO:0007669"/>
    <property type="project" value="UniProtKB-KW"/>
</dbReference>
<dbReference type="Proteomes" id="UP001500326">
    <property type="component" value="Unassembled WGS sequence"/>
</dbReference>
<dbReference type="SUPFAM" id="SSF53474">
    <property type="entry name" value="alpha/beta-Hydrolases"/>
    <property type="match status" value="1"/>
</dbReference>
<protein>
    <submittedName>
        <fullName evidence="3">Alpha/beta hydrolase</fullName>
    </submittedName>
</protein>
<feature type="domain" description="Alpha/beta hydrolase fold-3" evidence="2">
    <location>
        <begin position="60"/>
        <end position="262"/>
    </location>
</feature>
<evidence type="ECO:0000313" key="4">
    <source>
        <dbReference type="Proteomes" id="UP001500326"/>
    </source>
</evidence>
<name>A0ABN2T4C7_9MICO</name>
<evidence type="ECO:0000259" key="2">
    <source>
        <dbReference type="Pfam" id="PF07859"/>
    </source>
</evidence>
<gene>
    <name evidence="3" type="ORF">GCM10009777_39680</name>
</gene>